<name>A0AAN9SCI4_PSOTE</name>
<protein>
    <submittedName>
        <fullName evidence="1">Uncharacterized protein</fullName>
    </submittedName>
</protein>
<dbReference type="EMBL" id="JAYMYS010000005">
    <property type="protein sequence ID" value="KAK7393091.1"/>
    <property type="molecule type" value="Genomic_DNA"/>
</dbReference>
<sequence>MRRRTALDLGREVVDDRSSDVKEILREVTGSEEGEQKRFVILRDVEGTVKGGDKGNDLHRGVFFLHGEVRVMIVEVEKWLMAENGGGVANGF</sequence>
<keyword evidence="2" id="KW-1185">Reference proteome</keyword>
<evidence type="ECO:0000313" key="1">
    <source>
        <dbReference type="EMBL" id="KAK7393091.1"/>
    </source>
</evidence>
<reference evidence="1 2" key="1">
    <citation type="submission" date="2024-01" db="EMBL/GenBank/DDBJ databases">
        <title>The genomes of 5 underutilized Papilionoideae crops provide insights into root nodulation and disease resistanc.</title>
        <authorList>
            <person name="Jiang F."/>
        </authorList>
    </citation>
    <scope>NUCLEOTIDE SEQUENCE [LARGE SCALE GENOMIC DNA]</scope>
    <source>
        <strain evidence="1">DUOXIRENSHENG_FW03</strain>
        <tissue evidence="1">Leaves</tissue>
    </source>
</reference>
<evidence type="ECO:0000313" key="2">
    <source>
        <dbReference type="Proteomes" id="UP001386955"/>
    </source>
</evidence>
<accession>A0AAN9SCI4</accession>
<organism evidence="1 2">
    <name type="scientific">Psophocarpus tetragonolobus</name>
    <name type="common">Winged bean</name>
    <name type="synonym">Dolichos tetragonolobus</name>
    <dbReference type="NCBI Taxonomy" id="3891"/>
    <lineage>
        <taxon>Eukaryota</taxon>
        <taxon>Viridiplantae</taxon>
        <taxon>Streptophyta</taxon>
        <taxon>Embryophyta</taxon>
        <taxon>Tracheophyta</taxon>
        <taxon>Spermatophyta</taxon>
        <taxon>Magnoliopsida</taxon>
        <taxon>eudicotyledons</taxon>
        <taxon>Gunneridae</taxon>
        <taxon>Pentapetalae</taxon>
        <taxon>rosids</taxon>
        <taxon>fabids</taxon>
        <taxon>Fabales</taxon>
        <taxon>Fabaceae</taxon>
        <taxon>Papilionoideae</taxon>
        <taxon>50 kb inversion clade</taxon>
        <taxon>NPAAA clade</taxon>
        <taxon>indigoferoid/millettioid clade</taxon>
        <taxon>Phaseoleae</taxon>
        <taxon>Psophocarpus</taxon>
    </lineage>
</organism>
<comment type="caution">
    <text evidence="1">The sequence shown here is derived from an EMBL/GenBank/DDBJ whole genome shotgun (WGS) entry which is preliminary data.</text>
</comment>
<dbReference type="AlphaFoldDB" id="A0AAN9SCI4"/>
<gene>
    <name evidence="1" type="ORF">VNO78_21544</name>
</gene>
<dbReference type="Proteomes" id="UP001386955">
    <property type="component" value="Unassembled WGS sequence"/>
</dbReference>
<proteinExistence type="predicted"/>